<organism evidence="2 3">
    <name type="scientific">Xylanibacter ruminicola</name>
    <name type="common">Prevotella ruminicola</name>
    <dbReference type="NCBI Taxonomy" id="839"/>
    <lineage>
        <taxon>Bacteria</taxon>
        <taxon>Pseudomonadati</taxon>
        <taxon>Bacteroidota</taxon>
        <taxon>Bacteroidia</taxon>
        <taxon>Bacteroidales</taxon>
        <taxon>Prevotellaceae</taxon>
        <taxon>Xylanibacter</taxon>
    </lineage>
</organism>
<name>A0A9D5NYZ5_XYLRU</name>
<evidence type="ECO:0000313" key="2">
    <source>
        <dbReference type="EMBL" id="MBE6269699.1"/>
    </source>
</evidence>
<feature type="transmembrane region" description="Helical" evidence="1">
    <location>
        <begin position="16"/>
        <end position="34"/>
    </location>
</feature>
<feature type="transmembrane region" description="Helical" evidence="1">
    <location>
        <begin position="109"/>
        <end position="129"/>
    </location>
</feature>
<gene>
    <name evidence="2" type="ORF">E7101_01955</name>
</gene>
<feature type="transmembrane region" description="Helical" evidence="1">
    <location>
        <begin position="166"/>
        <end position="182"/>
    </location>
</feature>
<dbReference type="EMBL" id="SUYC01000002">
    <property type="protein sequence ID" value="MBE6269699.1"/>
    <property type="molecule type" value="Genomic_DNA"/>
</dbReference>
<feature type="transmembrane region" description="Helical" evidence="1">
    <location>
        <begin position="435"/>
        <end position="455"/>
    </location>
</feature>
<sequence>MRNPLKIFKIKPEERWQSAIALMVIIVLNAMFIFRMHELFMQPGFGPYWKAFEHELHLSGYDPLTYLGVTNWDVVYQVYRHPLLSFMIWPLWLINEGLTWLLGVNCVQYLVAGLLIFCTFYSYIFLYRIHREVIELGQKDATLLTAYFFSMAYILMAAIVPDHFTISMFLLLITLYISGVCIKKRREFKWWQSAILFYITAGVTLSNGVKVFLSGFFVNLKDFFRPKYLLLAVILPAGLLWATATWEYRTYVLPKEKARAERKAQKAEQQKARVAQMTPEQKEQYEARKARREIVLQRQAAKTGKPMENYGFLKWTDISTSRWQSTYENLFGESLQFHQDYFLEDVLVHRPVFVRYSWTLSYIIEALMLLLFVIGIWMGRRSRFLWLCLSGFAFDMLIHIGLGFGLNEIYIMTPHWAFVLPIATAYLFKAIQTRWLRWIVAAMTIYLFIYNGYLLTDFLLSPIKAII</sequence>
<proteinExistence type="predicted"/>
<keyword evidence="1" id="KW-1133">Transmembrane helix</keyword>
<protein>
    <submittedName>
        <fullName evidence="2">GtrA family protein</fullName>
    </submittedName>
</protein>
<evidence type="ECO:0000313" key="3">
    <source>
        <dbReference type="Proteomes" id="UP000806522"/>
    </source>
</evidence>
<feature type="transmembrane region" description="Helical" evidence="1">
    <location>
        <begin position="384"/>
        <end position="402"/>
    </location>
</feature>
<evidence type="ECO:0000256" key="1">
    <source>
        <dbReference type="SAM" id="Phobius"/>
    </source>
</evidence>
<accession>A0A9D5NYZ5</accession>
<keyword evidence="1" id="KW-0472">Membrane</keyword>
<comment type="caution">
    <text evidence="2">The sequence shown here is derived from an EMBL/GenBank/DDBJ whole genome shotgun (WGS) entry which is preliminary data.</text>
</comment>
<dbReference type="Pfam" id="PF19558">
    <property type="entry name" value="DUF6080"/>
    <property type="match status" value="1"/>
</dbReference>
<dbReference type="InterPro" id="IPR045726">
    <property type="entry name" value="DUF6080"/>
</dbReference>
<reference evidence="2" key="1">
    <citation type="submission" date="2019-04" db="EMBL/GenBank/DDBJ databases">
        <title>Evolution of Biomass-Degrading Anaerobic Consortia Revealed by Metagenomics.</title>
        <authorList>
            <person name="Peng X."/>
        </authorList>
    </citation>
    <scope>NUCLEOTIDE SEQUENCE</scope>
    <source>
        <strain evidence="2">SIG140</strain>
    </source>
</reference>
<feature type="transmembrane region" description="Helical" evidence="1">
    <location>
        <begin position="359"/>
        <end position="378"/>
    </location>
</feature>
<feature type="transmembrane region" description="Helical" evidence="1">
    <location>
        <begin position="409"/>
        <end position="429"/>
    </location>
</feature>
<feature type="transmembrane region" description="Helical" evidence="1">
    <location>
        <begin position="141"/>
        <end position="160"/>
    </location>
</feature>
<dbReference type="AlphaFoldDB" id="A0A9D5NYZ5"/>
<keyword evidence="1" id="KW-0812">Transmembrane</keyword>
<dbReference type="Proteomes" id="UP000806522">
    <property type="component" value="Unassembled WGS sequence"/>
</dbReference>
<feature type="transmembrane region" description="Helical" evidence="1">
    <location>
        <begin position="194"/>
        <end position="216"/>
    </location>
</feature>